<organism evidence="2 3">
    <name type="scientific">Prorocentrum cordatum</name>
    <dbReference type="NCBI Taxonomy" id="2364126"/>
    <lineage>
        <taxon>Eukaryota</taxon>
        <taxon>Sar</taxon>
        <taxon>Alveolata</taxon>
        <taxon>Dinophyceae</taxon>
        <taxon>Prorocentrales</taxon>
        <taxon>Prorocentraceae</taxon>
        <taxon>Prorocentrum</taxon>
    </lineage>
</organism>
<protein>
    <submittedName>
        <fullName evidence="2">Uncharacterized protein</fullName>
    </submittedName>
</protein>
<name>A0ABN9SMQ5_9DINO</name>
<feature type="region of interest" description="Disordered" evidence="1">
    <location>
        <begin position="1"/>
        <end position="169"/>
    </location>
</feature>
<evidence type="ECO:0000313" key="3">
    <source>
        <dbReference type="Proteomes" id="UP001189429"/>
    </source>
</evidence>
<comment type="caution">
    <text evidence="2">The sequence shown here is derived from an EMBL/GenBank/DDBJ whole genome shotgun (WGS) entry which is preliminary data.</text>
</comment>
<dbReference type="EMBL" id="CAUYUJ010012024">
    <property type="protein sequence ID" value="CAK0833082.1"/>
    <property type="molecule type" value="Genomic_DNA"/>
</dbReference>
<feature type="compositionally biased region" description="Low complexity" evidence="1">
    <location>
        <begin position="108"/>
        <end position="119"/>
    </location>
</feature>
<reference evidence="2" key="1">
    <citation type="submission" date="2023-10" db="EMBL/GenBank/DDBJ databases">
        <authorList>
            <person name="Chen Y."/>
            <person name="Shah S."/>
            <person name="Dougan E. K."/>
            <person name="Thang M."/>
            <person name="Chan C."/>
        </authorList>
    </citation>
    <scope>NUCLEOTIDE SEQUENCE [LARGE SCALE GENOMIC DNA]</scope>
</reference>
<proteinExistence type="predicted"/>
<feature type="non-terminal residue" evidence="2">
    <location>
        <position position="1"/>
    </location>
</feature>
<sequence>KEKCTRPSDAKGCAIASPRAPIEEAGGGRPRRRRPRWRLQAERADPRICPGPRSGRRCRWGAQGRTNTGKEGARRREGGGKEGRKARQSGTDAEAWGPPPVAPARGTPAHAPSARPSSRGPRRARAREGRPPVAGLGLPPRPAGRILGGSQAGPASTFACRARTLRHDN</sequence>
<keyword evidence="3" id="KW-1185">Reference proteome</keyword>
<dbReference type="Proteomes" id="UP001189429">
    <property type="component" value="Unassembled WGS sequence"/>
</dbReference>
<feature type="compositionally biased region" description="Basic and acidic residues" evidence="1">
    <location>
        <begin position="71"/>
        <end position="85"/>
    </location>
</feature>
<evidence type="ECO:0000256" key="1">
    <source>
        <dbReference type="SAM" id="MobiDB-lite"/>
    </source>
</evidence>
<evidence type="ECO:0000313" key="2">
    <source>
        <dbReference type="EMBL" id="CAK0833082.1"/>
    </source>
</evidence>
<accession>A0ABN9SMQ5</accession>
<gene>
    <name evidence="2" type="ORF">PCOR1329_LOCUS30905</name>
</gene>